<protein>
    <recommendedName>
        <fullName evidence="3">DUF4350 domain-containing protein</fullName>
    </recommendedName>
</protein>
<feature type="transmembrane region" description="Helical" evidence="1">
    <location>
        <begin position="375"/>
        <end position="392"/>
    </location>
</feature>
<dbReference type="AlphaFoldDB" id="A0A075FYX7"/>
<proteinExistence type="predicted"/>
<keyword evidence="1" id="KW-0812">Transmembrane</keyword>
<keyword evidence="1" id="KW-0472">Membrane</keyword>
<name>A0A075FYX7_9ARCH</name>
<dbReference type="EMBL" id="KF900493">
    <property type="protein sequence ID" value="AIE96955.1"/>
    <property type="molecule type" value="Genomic_DNA"/>
</dbReference>
<accession>A0A075FYX7</accession>
<evidence type="ECO:0000256" key="1">
    <source>
        <dbReference type="SAM" id="Phobius"/>
    </source>
</evidence>
<evidence type="ECO:0008006" key="3">
    <source>
        <dbReference type="Google" id="ProtNLM"/>
    </source>
</evidence>
<sequence length="486" mass="54803">MRGKFWDQYGSKIFALFVVVIMTSVVYPVLIDHAKNPSQLSVYDDSWNDISEFSNDLDVEGNGKHEIKTIVSRPSIIDKISEIEKNSTNPTIQTNQTILVIIGVERKYSEYDSEAIYNFVQAGGKVVLAGDSGYANSAFYGGQDIGAQWHPVKIGDCKPTTVDNTLIGNVAQGYGYADTNPSCKPARLYDSNHWDEDIHPKNNSIVIIDANINRMNFDGQLMMSSPSAMKVQRGSNSEGLAYSSESGFIDYNGNGQGDCIPRISNPDVCDSESTYRNPEVWGDLAGLGSEVIVESNIGEGKVILISDTSIFTNLYYNKLDNKEFISSMFEYLTDGEKHTIVFDESRHVQSDIVSLVYIQLFGILGYVSSSQTLGLFFLGSIILILQLVMMRVENPKPWRHLFNIYEGRLSRFRVPHAHYTHPETIKEVFIEKVRIDNGFTREEFEMLAPSKIEELLKDPILVRFIINNEKNMTLSKVEEAIKRWKK</sequence>
<evidence type="ECO:0000313" key="2">
    <source>
        <dbReference type="EMBL" id="AIE96955.1"/>
    </source>
</evidence>
<feature type="transmembrane region" description="Helical" evidence="1">
    <location>
        <begin position="12"/>
        <end position="31"/>
    </location>
</feature>
<organism evidence="2">
    <name type="scientific">uncultured marine thaumarchaeote AD1000_88_E07</name>
    <dbReference type="NCBI Taxonomy" id="1455946"/>
    <lineage>
        <taxon>Archaea</taxon>
        <taxon>Nitrososphaerota</taxon>
        <taxon>environmental samples</taxon>
    </lineage>
</organism>
<keyword evidence="1" id="KW-1133">Transmembrane helix</keyword>
<reference evidence="2" key="1">
    <citation type="journal article" date="2014" name="Genome Biol. Evol.">
        <title>Pangenome evidence for extensive interdomain horizontal transfer affecting lineage core and shell genes in uncultured planktonic thaumarchaeota and euryarchaeota.</title>
        <authorList>
            <person name="Deschamps P."/>
            <person name="Zivanovic Y."/>
            <person name="Moreira D."/>
            <person name="Rodriguez-Valera F."/>
            <person name="Lopez-Garcia P."/>
        </authorList>
    </citation>
    <scope>NUCLEOTIDE SEQUENCE</scope>
</reference>